<feature type="region of interest" description="Disordered" evidence="1">
    <location>
        <begin position="26"/>
        <end position="54"/>
    </location>
</feature>
<proteinExistence type="predicted"/>
<dbReference type="OrthoDB" id="6815813at2759"/>
<sequence>MDFKTNGYQTTSSGFAINIQQSSSTIDLSTSSSQPSKTKDSAHRDFSQVSSNDSNVPWFVTKRTLHTDLGVSYVKEAIKKQAIKYHERLQWHPNKIVNPLQKEKHGRRLKTLTR</sequence>
<accession>A0A8K0CGT5</accession>
<gene>
    <name evidence="2" type="ORF">ILUMI_22634</name>
</gene>
<evidence type="ECO:0000313" key="2">
    <source>
        <dbReference type="EMBL" id="KAF2883570.1"/>
    </source>
</evidence>
<reference evidence="2" key="1">
    <citation type="submission" date="2019-08" db="EMBL/GenBank/DDBJ databases">
        <title>The genome of the North American firefly Photinus pyralis.</title>
        <authorList>
            <consortium name="Photinus pyralis genome working group"/>
            <person name="Fallon T.R."/>
            <person name="Sander Lower S.E."/>
            <person name="Weng J.-K."/>
        </authorList>
    </citation>
    <scope>NUCLEOTIDE SEQUENCE</scope>
    <source>
        <strain evidence="2">TRF0915ILg1</strain>
        <tissue evidence="2">Whole body</tissue>
    </source>
</reference>
<evidence type="ECO:0000313" key="3">
    <source>
        <dbReference type="Proteomes" id="UP000801492"/>
    </source>
</evidence>
<protein>
    <submittedName>
        <fullName evidence="2">Uncharacterized protein</fullName>
    </submittedName>
</protein>
<feature type="compositionally biased region" description="Low complexity" evidence="1">
    <location>
        <begin position="26"/>
        <end position="36"/>
    </location>
</feature>
<dbReference type="Proteomes" id="UP000801492">
    <property type="component" value="Unassembled WGS sequence"/>
</dbReference>
<organism evidence="2 3">
    <name type="scientific">Ignelater luminosus</name>
    <name type="common">Cucubano</name>
    <name type="synonym">Pyrophorus luminosus</name>
    <dbReference type="NCBI Taxonomy" id="2038154"/>
    <lineage>
        <taxon>Eukaryota</taxon>
        <taxon>Metazoa</taxon>
        <taxon>Ecdysozoa</taxon>
        <taxon>Arthropoda</taxon>
        <taxon>Hexapoda</taxon>
        <taxon>Insecta</taxon>
        <taxon>Pterygota</taxon>
        <taxon>Neoptera</taxon>
        <taxon>Endopterygota</taxon>
        <taxon>Coleoptera</taxon>
        <taxon>Polyphaga</taxon>
        <taxon>Elateriformia</taxon>
        <taxon>Elateroidea</taxon>
        <taxon>Elateridae</taxon>
        <taxon>Agrypninae</taxon>
        <taxon>Pyrophorini</taxon>
        <taxon>Ignelater</taxon>
    </lineage>
</organism>
<name>A0A8K0CGT5_IGNLU</name>
<keyword evidence="3" id="KW-1185">Reference proteome</keyword>
<feature type="compositionally biased region" description="Basic and acidic residues" evidence="1">
    <location>
        <begin position="37"/>
        <end position="46"/>
    </location>
</feature>
<dbReference type="AlphaFoldDB" id="A0A8K0CGT5"/>
<evidence type="ECO:0000256" key="1">
    <source>
        <dbReference type="SAM" id="MobiDB-lite"/>
    </source>
</evidence>
<comment type="caution">
    <text evidence="2">The sequence shown here is derived from an EMBL/GenBank/DDBJ whole genome shotgun (WGS) entry which is preliminary data.</text>
</comment>
<dbReference type="EMBL" id="VTPC01090355">
    <property type="protein sequence ID" value="KAF2883570.1"/>
    <property type="molecule type" value="Genomic_DNA"/>
</dbReference>